<comment type="caution">
    <text evidence="7">The sequence shown here is derived from an EMBL/GenBank/DDBJ whole genome shotgun (WGS) entry which is preliminary data.</text>
</comment>
<evidence type="ECO:0000313" key="7">
    <source>
        <dbReference type="EMBL" id="MBB6446153.1"/>
    </source>
</evidence>
<gene>
    <name evidence="7" type="ORF">HNR53_002803</name>
</gene>
<dbReference type="Pfam" id="PF00389">
    <property type="entry name" value="2-Hacid_dh"/>
    <property type="match status" value="1"/>
</dbReference>
<sequence length="351" mass="38931">MNRRSCIFQNESRQKHRYHEHEQLKDNRKKGLKVMAKIFISGEIPEIGYELLSGHQFDVYRGETLITEEELIAGVRDVDALLCPLSTKVTRKVIESAPNLQIIANFGAGFDNIDIAAAKEKGIPVTNTPGVSTEATAELALGLMLAIMRRIPEGDLLCRTKGFNGWAPLFFLGRELTNKKLGIVGFGHIGQAVAKRAKAFGMDIYYTGRGKKSAAIEAQYDAQYLEFAELIRTCDVISVHSAFNKDTHHLFTKETFAAMKEDAFFLNLSRGPVVKEADLALALQAGDIAGAAIDVYEFEPKITEELKVLDNVVITPHIGNATVEARNEMAKLSVQNILRVLEHERALTPVY</sequence>
<dbReference type="PANTHER" id="PTHR42789:SF1">
    <property type="entry name" value="D-ISOMER SPECIFIC 2-HYDROXYACID DEHYDROGENASE FAMILY PROTEIN (AFU_ORTHOLOGUE AFUA_6G10090)"/>
    <property type="match status" value="1"/>
</dbReference>
<evidence type="ECO:0000259" key="5">
    <source>
        <dbReference type="Pfam" id="PF00389"/>
    </source>
</evidence>
<accession>A0A7X0HSR0</accession>
<dbReference type="InterPro" id="IPR006140">
    <property type="entry name" value="D-isomer_DH_NAD-bd"/>
</dbReference>
<evidence type="ECO:0000256" key="3">
    <source>
        <dbReference type="ARBA" id="ARBA00023027"/>
    </source>
</evidence>
<keyword evidence="2 4" id="KW-0560">Oxidoreductase</keyword>
<dbReference type="GO" id="GO:0051287">
    <property type="term" value="F:NAD binding"/>
    <property type="evidence" value="ECO:0007669"/>
    <property type="project" value="InterPro"/>
</dbReference>
<feature type="domain" description="D-isomer specific 2-hydroxyacid dehydrogenase catalytic" evidence="5">
    <location>
        <begin position="40"/>
        <end position="350"/>
    </location>
</feature>
<dbReference type="FunFam" id="3.40.50.720:FF:000203">
    <property type="entry name" value="D-3-phosphoglycerate dehydrogenase (SerA)"/>
    <property type="match status" value="1"/>
</dbReference>
<dbReference type="Pfam" id="PF02826">
    <property type="entry name" value="2-Hacid_dh_C"/>
    <property type="match status" value="1"/>
</dbReference>
<dbReference type="Gene3D" id="3.40.50.720">
    <property type="entry name" value="NAD(P)-binding Rossmann-like Domain"/>
    <property type="match status" value="2"/>
</dbReference>
<evidence type="ECO:0000259" key="6">
    <source>
        <dbReference type="Pfam" id="PF02826"/>
    </source>
</evidence>
<evidence type="ECO:0000256" key="2">
    <source>
        <dbReference type="ARBA" id="ARBA00023002"/>
    </source>
</evidence>
<evidence type="ECO:0000256" key="4">
    <source>
        <dbReference type="RuleBase" id="RU003719"/>
    </source>
</evidence>
<organism evidence="7 8">
    <name type="scientific">Bacillus benzoevorans</name>
    <dbReference type="NCBI Taxonomy" id="1456"/>
    <lineage>
        <taxon>Bacteria</taxon>
        <taxon>Bacillati</taxon>
        <taxon>Bacillota</taxon>
        <taxon>Bacilli</taxon>
        <taxon>Bacillales</taxon>
        <taxon>Bacillaceae</taxon>
        <taxon>Bacillus</taxon>
    </lineage>
</organism>
<evidence type="ECO:0000313" key="8">
    <source>
        <dbReference type="Proteomes" id="UP000531594"/>
    </source>
</evidence>
<feature type="domain" description="D-isomer specific 2-hydroxyacid dehydrogenase NAD-binding" evidence="6">
    <location>
        <begin position="141"/>
        <end position="319"/>
    </location>
</feature>
<dbReference type="SUPFAM" id="SSF52283">
    <property type="entry name" value="Formate/glycerate dehydrogenase catalytic domain-like"/>
    <property type="match status" value="1"/>
</dbReference>
<reference evidence="7 8" key="1">
    <citation type="submission" date="2020-08" db="EMBL/GenBank/DDBJ databases">
        <title>Genomic Encyclopedia of Type Strains, Phase IV (KMG-IV): sequencing the most valuable type-strain genomes for metagenomic binning, comparative biology and taxonomic classification.</title>
        <authorList>
            <person name="Goeker M."/>
        </authorList>
    </citation>
    <scope>NUCLEOTIDE SEQUENCE [LARGE SCALE GENOMIC DNA]</scope>
    <source>
        <strain evidence="7 8">DSM 5391</strain>
    </source>
</reference>
<dbReference type="InterPro" id="IPR050857">
    <property type="entry name" value="D-2-hydroxyacid_DH"/>
</dbReference>
<dbReference type="InterPro" id="IPR036291">
    <property type="entry name" value="NAD(P)-bd_dom_sf"/>
</dbReference>
<dbReference type="SUPFAM" id="SSF51735">
    <property type="entry name" value="NAD(P)-binding Rossmann-fold domains"/>
    <property type="match status" value="1"/>
</dbReference>
<dbReference type="PANTHER" id="PTHR42789">
    <property type="entry name" value="D-ISOMER SPECIFIC 2-HYDROXYACID DEHYDROGENASE FAMILY PROTEIN (AFU_ORTHOLOGUE AFUA_6G10090)"/>
    <property type="match status" value="1"/>
</dbReference>
<dbReference type="GO" id="GO:0016616">
    <property type="term" value="F:oxidoreductase activity, acting on the CH-OH group of donors, NAD or NADP as acceptor"/>
    <property type="evidence" value="ECO:0007669"/>
    <property type="project" value="InterPro"/>
</dbReference>
<name>A0A7X0HSR0_9BACI</name>
<protein>
    <submittedName>
        <fullName evidence="7">Lactate dehydrogenase-like 2-hydroxyacid dehydrogenase</fullName>
    </submittedName>
</protein>
<dbReference type="AlphaFoldDB" id="A0A7X0HSR0"/>
<proteinExistence type="inferred from homology"/>
<dbReference type="EMBL" id="JACHGK010000009">
    <property type="protein sequence ID" value="MBB6446153.1"/>
    <property type="molecule type" value="Genomic_DNA"/>
</dbReference>
<keyword evidence="8" id="KW-1185">Reference proteome</keyword>
<keyword evidence="3" id="KW-0520">NAD</keyword>
<dbReference type="InterPro" id="IPR006139">
    <property type="entry name" value="D-isomer_2_OHA_DH_cat_dom"/>
</dbReference>
<dbReference type="Proteomes" id="UP000531594">
    <property type="component" value="Unassembled WGS sequence"/>
</dbReference>
<comment type="similarity">
    <text evidence="1 4">Belongs to the D-isomer specific 2-hydroxyacid dehydrogenase family.</text>
</comment>
<evidence type="ECO:0000256" key="1">
    <source>
        <dbReference type="ARBA" id="ARBA00005854"/>
    </source>
</evidence>